<feature type="domain" description="SLC41A/MgtE integral membrane" evidence="12">
    <location>
        <begin position="126"/>
        <end position="307"/>
    </location>
</feature>
<feature type="transmembrane region" description="Helical" evidence="11">
    <location>
        <begin position="250"/>
        <end position="278"/>
    </location>
</feature>
<feature type="domain" description="SLC41A/MgtE integral membrane" evidence="12">
    <location>
        <begin position="424"/>
        <end position="550"/>
    </location>
</feature>
<dbReference type="AlphaFoldDB" id="A0A5N5QU60"/>
<dbReference type="InterPro" id="IPR045349">
    <property type="entry name" value="SLC41A1-3"/>
</dbReference>
<dbReference type="GO" id="GO:0008324">
    <property type="term" value="F:monoatomic cation transmembrane transporter activity"/>
    <property type="evidence" value="ECO:0007669"/>
    <property type="project" value="InterPro"/>
</dbReference>
<feature type="transmembrane region" description="Helical" evidence="11">
    <location>
        <begin position="390"/>
        <end position="412"/>
    </location>
</feature>
<evidence type="ECO:0000256" key="2">
    <source>
        <dbReference type="ARBA" id="ARBA00009749"/>
    </source>
</evidence>
<keyword evidence="8 11" id="KW-0472">Membrane</keyword>
<evidence type="ECO:0000313" key="14">
    <source>
        <dbReference type="Proteomes" id="UP000383932"/>
    </source>
</evidence>
<keyword evidence="6 11" id="KW-1133">Transmembrane helix</keyword>
<dbReference type="Gene3D" id="1.10.287.1060">
    <property type="entry name" value="ESAT-6-like"/>
    <property type="match status" value="1"/>
</dbReference>
<dbReference type="Proteomes" id="UP000383932">
    <property type="component" value="Unassembled WGS sequence"/>
</dbReference>
<keyword evidence="7" id="KW-0406">Ion transport</keyword>
<evidence type="ECO:0000256" key="9">
    <source>
        <dbReference type="SAM" id="Coils"/>
    </source>
</evidence>
<dbReference type="Gene3D" id="6.10.250.1710">
    <property type="match status" value="1"/>
</dbReference>
<keyword evidence="5" id="KW-0460">Magnesium</keyword>
<evidence type="ECO:0000256" key="7">
    <source>
        <dbReference type="ARBA" id="ARBA00023065"/>
    </source>
</evidence>
<keyword evidence="9" id="KW-0175">Coiled coil</keyword>
<keyword evidence="4 11" id="KW-0812">Transmembrane</keyword>
<feature type="transmembrane region" description="Helical" evidence="11">
    <location>
        <begin position="169"/>
        <end position="192"/>
    </location>
</feature>
<dbReference type="OrthoDB" id="666972at2759"/>
<evidence type="ECO:0000259" key="12">
    <source>
        <dbReference type="Pfam" id="PF01769"/>
    </source>
</evidence>
<evidence type="ECO:0000256" key="3">
    <source>
        <dbReference type="ARBA" id="ARBA00022448"/>
    </source>
</evidence>
<dbReference type="Gene3D" id="1.10.357.20">
    <property type="entry name" value="SLC41 divalent cation transporters, integral membrane domain"/>
    <property type="match status" value="2"/>
</dbReference>
<feature type="region of interest" description="Disordered" evidence="10">
    <location>
        <begin position="766"/>
        <end position="795"/>
    </location>
</feature>
<evidence type="ECO:0000313" key="13">
    <source>
        <dbReference type="EMBL" id="KAB5595214.1"/>
    </source>
</evidence>
<dbReference type="Pfam" id="PF03357">
    <property type="entry name" value="Snf7"/>
    <property type="match status" value="1"/>
</dbReference>
<dbReference type="GO" id="GO:0005886">
    <property type="term" value="C:plasma membrane"/>
    <property type="evidence" value="ECO:0007669"/>
    <property type="project" value="TreeGrafter"/>
</dbReference>
<dbReference type="InterPro" id="IPR036739">
    <property type="entry name" value="SLC41_membr_dom_sf"/>
</dbReference>
<comment type="caution">
    <text evidence="13">The sequence shown here is derived from an EMBL/GenBank/DDBJ whole genome shotgun (WGS) entry which is preliminary data.</text>
</comment>
<keyword evidence="3" id="KW-0813">Transport</keyword>
<gene>
    <name evidence="13" type="ORF">CTheo_1292</name>
</gene>
<feature type="region of interest" description="Disordered" evidence="10">
    <location>
        <begin position="1"/>
        <end position="53"/>
    </location>
</feature>
<feature type="transmembrane region" description="Helical" evidence="11">
    <location>
        <begin position="418"/>
        <end position="441"/>
    </location>
</feature>
<name>A0A5N5QU60_9AGAM</name>
<dbReference type="Pfam" id="PF01769">
    <property type="entry name" value="MgtE"/>
    <property type="match status" value="2"/>
</dbReference>
<evidence type="ECO:0000256" key="4">
    <source>
        <dbReference type="ARBA" id="ARBA00022692"/>
    </source>
</evidence>
<keyword evidence="14" id="KW-1185">Reference proteome</keyword>
<protein>
    <submittedName>
        <fullName evidence="13">Solute carrier family 41 member 3</fullName>
    </submittedName>
</protein>
<sequence>MAPPEVHELAPLASLPGAQPDFEGNYTSRIPKDLPDANNSDEEGSDDENGHEDAGVALLSGHTRSNSGPPNPVAGPTGAVQVKGIISETAPTLFLTVLGMMFTGELLQRVTHWRPMRTIDELFILIPMLNNLKGNLELVLSARLATAAHIGVLDRRASRRVLVGGSLSLLQLQALSVSAMAAAVSFVLGLALPDTDISLEDPNDTTGTNGGESRRQIGSRKVIHALIRRATHKTQKVKELDSTKSGWREFIVVLATAMTSASLSGLILGSFMCSIVLLCRRYKLDPDNIAPPLASCLGDLVTLTLTALTSTLYFYTSGRSQTPPPAIQPQSTTTPIGSRFFQKSDTVQATTPTSFPLLPSLVAILLLLSIPFVLKLCSQLTFSRPLIRDGWTPLFGAMAIESGTGLVLDWFVGRYHGFGLLAVVITGLPGSVGSVFVSRLGTELHQRENSKLSDQPPSNPKLVSLALFVVCLPVLLSYLLFVWSAGWLPLPFGFVVLFIAMFSITVAAALLLAYYLTHRFWRWELDPDAYCLPVHSALVDLVGQLLLVACYEMAAALGNDPLNHSDQPILLQTHLPQSPFNMSGWMSYFTGKKDTRQIARDAIVSTRQHLAVLDKKEENLQRKIEEELKKAKANAVNNKTAATAALRRKKVHEAELEKLYGQRMTLETQLNAIENANLNAETMAAMKQGAQALQNIHGNLTIDKVDATMDQVREQMELTNEISEAISNPLGLPGIDIDEDDLKNELAELEQDELNDRLMGADRAPVHTPAVTAGPSTVSAGRSKAEEEDAEERELRELQAALAM</sequence>
<evidence type="ECO:0000256" key="1">
    <source>
        <dbReference type="ARBA" id="ARBA00004141"/>
    </source>
</evidence>
<feature type="coiled-coil region" evidence="9">
    <location>
        <begin position="610"/>
        <end position="676"/>
    </location>
</feature>
<proteinExistence type="inferred from homology"/>
<dbReference type="EMBL" id="SSOP01000011">
    <property type="protein sequence ID" value="KAB5595214.1"/>
    <property type="molecule type" value="Genomic_DNA"/>
</dbReference>
<evidence type="ECO:0000256" key="11">
    <source>
        <dbReference type="SAM" id="Phobius"/>
    </source>
</evidence>
<accession>A0A5N5QU60</accession>
<reference evidence="13 14" key="1">
    <citation type="journal article" date="2019" name="Fungal Biol. Biotechnol.">
        <title>Draft genome sequence of fastidious pathogen Ceratobasidium theobromae, which causes vascular-streak dieback in Theobroma cacao.</title>
        <authorList>
            <person name="Ali S.S."/>
            <person name="Asman A."/>
            <person name="Shao J."/>
            <person name="Firmansyah A.P."/>
            <person name="Susilo A.W."/>
            <person name="Rosmana A."/>
            <person name="McMahon P."/>
            <person name="Junaid M."/>
            <person name="Guest D."/>
            <person name="Kheng T.Y."/>
            <person name="Meinhardt L.W."/>
            <person name="Bailey B.A."/>
        </authorList>
    </citation>
    <scope>NUCLEOTIDE SEQUENCE [LARGE SCALE GENOMIC DNA]</scope>
    <source>
        <strain evidence="13 14">CT2</strain>
    </source>
</reference>
<feature type="transmembrane region" description="Helical" evidence="11">
    <location>
        <begin position="357"/>
        <end position="378"/>
    </location>
</feature>
<dbReference type="PANTHER" id="PTHR16228">
    <property type="entry name" value="DIVALENT CATION TRANSPORTER SOLUTE CARRIER FAMILY 41"/>
    <property type="match status" value="1"/>
</dbReference>
<comment type="similarity">
    <text evidence="2">Belongs to the SLC41A transporter family.</text>
</comment>
<feature type="compositionally biased region" description="Acidic residues" evidence="10">
    <location>
        <begin position="39"/>
        <end position="50"/>
    </location>
</feature>
<evidence type="ECO:0000256" key="6">
    <source>
        <dbReference type="ARBA" id="ARBA00022989"/>
    </source>
</evidence>
<dbReference type="InterPro" id="IPR005024">
    <property type="entry name" value="Snf7_fam"/>
</dbReference>
<organism evidence="13 14">
    <name type="scientific">Ceratobasidium theobromae</name>
    <dbReference type="NCBI Taxonomy" id="1582974"/>
    <lineage>
        <taxon>Eukaryota</taxon>
        <taxon>Fungi</taxon>
        <taxon>Dikarya</taxon>
        <taxon>Basidiomycota</taxon>
        <taxon>Agaricomycotina</taxon>
        <taxon>Agaricomycetes</taxon>
        <taxon>Cantharellales</taxon>
        <taxon>Ceratobasidiaceae</taxon>
        <taxon>Ceratobasidium</taxon>
    </lineage>
</organism>
<feature type="transmembrane region" description="Helical" evidence="11">
    <location>
        <begin position="492"/>
        <end position="516"/>
    </location>
</feature>
<comment type="subcellular location">
    <subcellularLocation>
        <location evidence="1">Membrane</location>
        <topology evidence="1">Multi-pass membrane protein</topology>
    </subcellularLocation>
</comment>
<dbReference type="SUPFAM" id="SSF161093">
    <property type="entry name" value="MgtE membrane domain-like"/>
    <property type="match status" value="2"/>
</dbReference>
<evidence type="ECO:0000256" key="10">
    <source>
        <dbReference type="SAM" id="MobiDB-lite"/>
    </source>
</evidence>
<feature type="transmembrane region" description="Helical" evidence="11">
    <location>
        <begin position="290"/>
        <end position="315"/>
    </location>
</feature>
<feature type="transmembrane region" description="Helical" evidence="11">
    <location>
        <begin position="462"/>
        <end position="486"/>
    </location>
</feature>
<dbReference type="PANTHER" id="PTHR16228:SF7">
    <property type="entry name" value="SLC41A_MGTE INTEGRAL MEMBRANE DOMAIN-CONTAINING PROTEIN"/>
    <property type="match status" value="1"/>
</dbReference>
<evidence type="ECO:0000256" key="8">
    <source>
        <dbReference type="ARBA" id="ARBA00023136"/>
    </source>
</evidence>
<evidence type="ECO:0000256" key="5">
    <source>
        <dbReference type="ARBA" id="ARBA00022842"/>
    </source>
</evidence>
<dbReference type="GO" id="GO:0007034">
    <property type="term" value="P:vacuolar transport"/>
    <property type="evidence" value="ECO:0007669"/>
    <property type="project" value="InterPro"/>
</dbReference>
<dbReference type="InterPro" id="IPR006667">
    <property type="entry name" value="SLC41_membr_dom"/>
</dbReference>